<dbReference type="EMBL" id="ONZP01000246">
    <property type="protein sequence ID" value="SPJ78942.1"/>
    <property type="molecule type" value="Genomic_DNA"/>
</dbReference>
<dbReference type="Proteomes" id="UP001187734">
    <property type="component" value="Unassembled WGS sequence"/>
</dbReference>
<name>A0AAE8MBJ3_9HYPO</name>
<feature type="region of interest" description="Disordered" evidence="1">
    <location>
        <begin position="765"/>
        <end position="792"/>
    </location>
</feature>
<organism evidence="2 3">
    <name type="scientific">Fusarium torulosum</name>
    <dbReference type="NCBI Taxonomy" id="33205"/>
    <lineage>
        <taxon>Eukaryota</taxon>
        <taxon>Fungi</taxon>
        <taxon>Dikarya</taxon>
        <taxon>Ascomycota</taxon>
        <taxon>Pezizomycotina</taxon>
        <taxon>Sordariomycetes</taxon>
        <taxon>Hypocreomycetidae</taxon>
        <taxon>Hypocreales</taxon>
        <taxon>Nectriaceae</taxon>
        <taxon>Fusarium</taxon>
    </lineage>
</organism>
<evidence type="ECO:0000313" key="2">
    <source>
        <dbReference type="EMBL" id="SPJ78942.1"/>
    </source>
</evidence>
<accession>A0AAE8MBJ3</accession>
<evidence type="ECO:0000256" key="1">
    <source>
        <dbReference type="SAM" id="MobiDB-lite"/>
    </source>
</evidence>
<keyword evidence="3" id="KW-1185">Reference proteome</keyword>
<reference evidence="2" key="1">
    <citation type="submission" date="2018-03" db="EMBL/GenBank/DDBJ databases">
        <authorList>
            <person name="Guldener U."/>
        </authorList>
    </citation>
    <scope>NUCLEOTIDE SEQUENCE</scope>
</reference>
<protein>
    <submittedName>
        <fullName evidence="2">Uncharacterized protein</fullName>
    </submittedName>
</protein>
<comment type="caution">
    <text evidence="2">The sequence shown here is derived from an EMBL/GenBank/DDBJ whole genome shotgun (WGS) entry which is preliminary data.</text>
</comment>
<gene>
    <name evidence="2" type="ORF">FTOL_07333</name>
</gene>
<evidence type="ECO:0000313" key="3">
    <source>
        <dbReference type="Proteomes" id="UP001187734"/>
    </source>
</evidence>
<dbReference type="AlphaFoldDB" id="A0AAE8MBJ3"/>
<proteinExistence type="predicted"/>
<sequence length="792" mass="89359">MDAGDAQLFGEGNNSCLSPEIAKIASRYPESFLNHLRAAWEKDGARAAEIPAVLTSLQSTLVLCEDGVKRPLSTTYLPTRRLRAAVQKFILPDDNFPFLQFQKFWSLEENVDAWAFLSLHLGVGNEENLDLYLNILKTIRAERPLWHWSQKCPERILSLYLHIQITYGGDKGNREKIREVFEEHKLVQSPKQHWKRPSDCALRTASVSSWQSASNSQPHRMRLLDHWQSALLKTSLLPLNPAWNTTEEELTTILQFFSTTLGIIGSSAYLDLIYLLRLSPTFGPVASQWEDDARMNYETINDSLEILSDNEKTKLRSAFVVSANIAMRCGDTLRWYKQAECIWCPGLQSSIPGCVNLSDEFKGLEDFFVGFLGVKKSCASYENLLHYEPTSDSVDTVKEMLLTLSAVIAEKGRTLDSAPLLSKKILPVRGKDGKVRLCAVDADFYIIDRPHLDVFKNTIPVLDFSLSDIARLMPFLEWAELECHYLSWNVEESSFLQGSYPTLLDGRITTEKARGLLRIASHYRSPRTKTLQQRQLLLRQLEGSRFIETAGIFREVKIILADGSQVVHQLEGQLHIVKEDARLRIYVPRDKTSQELSAVSLPRFLIEWLMTDPGSDIMEAINEVSVSLVKSIWNVRDGLIQRVLTEEGVIPFESLMPLESLIPVVSTNFKPRKRIPVKLPKPASANFEVCPEPAAVKPEPVPVPGLTKTESPSKNLSAKFRRILQPVSIRAKVSDDGPALSEIPRAKTPVKQHTPAPFKFPEIFISQLGNPSDPEDVPNMFSGLTLKDRKDT</sequence>